<dbReference type="GO" id="GO:0005524">
    <property type="term" value="F:ATP binding"/>
    <property type="evidence" value="ECO:0007669"/>
    <property type="project" value="UniProtKB-KW"/>
</dbReference>
<comment type="similarity">
    <text evidence="2">Belongs to the ABC transporter superfamily.</text>
</comment>
<protein>
    <submittedName>
        <fullName evidence="7">Sn-glycerol-3-phosphate ABC transporter ATP-binding protein UgpC</fullName>
    </submittedName>
</protein>
<dbReference type="AlphaFoldDB" id="A0A9X3E039"/>
<dbReference type="PROSITE" id="PS00211">
    <property type="entry name" value="ABC_TRANSPORTER_1"/>
    <property type="match status" value="1"/>
</dbReference>
<dbReference type="GO" id="GO:0055052">
    <property type="term" value="C:ATP-binding cassette (ABC) transporter complex, substrate-binding subunit-containing"/>
    <property type="evidence" value="ECO:0007669"/>
    <property type="project" value="TreeGrafter"/>
</dbReference>
<evidence type="ECO:0000256" key="1">
    <source>
        <dbReference type="ARBA" id="ARBA00004417"/>
    </source>
</evidence>
<dbReference type="RefSeq" id="WP_266337020.1">
    <property type="nucleotide sequence ID" value="NZ_JAPKNK010000001.1"/>
</dbReference>
<dbReference type="SUPFAM" id="SSF50331">
    <property type="entry name" value="MOP-like"/>
    <property type="match status" value="1"/>
</dbReference>
<dbReference type="FunFam" id="3.40.50.300:FF:000042">
    <property type="entry name" value="Maltose/maltodextrin ABC transporter, ATP-binding protein"/>
    <property type="match status" value="1"/>
</dbReference>
<reference evidence="7" key="1">
    <citation type="submission" date="2022-11" db="EMBL/GenBank/DDBJ databases">
        <title>Biodiversity and phylogenetic relationships of bacteria.</title>
        <authorList>
            <person name="Machado R.A.R."/>
            <person name="Bhat A."/>
            <person name="Loulou A."/>
            <person name="Kallel S."/>
        </authorList>
    </citation>
    <scope>NUCLEOTIDE SEQUENCE</scope>
    <source>
        <strain evidence="7">K-TC2</strain>
    </source>
</reference>
<dbReference type="EMBL" id="JAPKNK010000001">
    <property type="protein sequence ID" value="MCX5568057.1"/>
    <property type="molecule type" value="Genomic_DNA"/>
</dbReference>
<dbReference type="Gene3D" id="2.40.50.140">
    <property type="entry name" value="Nucleic acid-binding proteins"/>
    <property type="match status" value="1"/>
</dbReference>
<dbReference type="InterPro" id="IPR027417">
    <property type="entry name" value="P-loop_NTPase"/>
</dbReference>
<dbReference type="Proteomes" id="UP001144805">
    <property type="component" value="Unassembled WGS sequence"/>
</dbReference>
<dbReference type="InterPro" id="IPR012340">
    <property type="entry name" value="NA-bd_OB-fold"/>
</dbReference>
<dbReference type="InterPro" id="IPR047641">
    <property type="entry name" value="ABC_transpr_MalK/UgpC-like"/>
</dbReference>
<dbReference type="PROSITE" id="PS50893">
    <property type="entry name" value="ABC_TRANSPORTER_2"/>
    <property type="match status" value="1"/>
</dbReference>
<dbReference type="Pfam" id="PF17912">
    <property type="entry name" value="OB_MalK"/>
    <property type="match status" value="1"/>
</dbReference>
<dbReference type="PANTHER" id="PTHR43875:SF14">
    <property type="entry name" value="ABC TRANSPORTER ATP-BINDING PROTEIN"/>
    <property type="match status" value="1"/>
</dbReference>
<evidence type="ECO:0000256" key="5">
    <source>
        <dbReference type="ARBA" id="ARBA00022840"/>
    </source>
</evidence>
<dbReference type="SMART" id="SM00382">
    <property type="entry name" value="AAA"/>
    <property type="match status" value="1"/>
</dbReference>
<evidence type="ECO:0000256" key="2">
    <source>
        <dbReference type="ARBA" id="ARBA00005417"/>
    </source>
</evidence>
<dbReference type="InterPro" id="IPR008995">
    <property type="entry name" value="Mo/tungstate-bd_C_term_dom"/>
</dbReference>
<dbReference type="PANTHER" id="PTHR43875">
    <property type="entry name" value="MALTODEXTRIN IMPORT ATP-BINDING PROTEIN MSMX"/>
    <property type="match status" value="1"/>
</dbReference>
<dbReference type="Gene3D" id="2.40.50.100">
    <property type="match status" value="1"/>
</dbReference>
<dbReference type="InterPro" id="IPR040582">
    <property type="entry name" value="OB_MalK-like"/>
</dbReference>
<dbReference type="SUPFAM" id="SSF52540">
    <property type="entry name" value="P-loop containing nucleoside triphosphate hydrolases"/>
    <property type="match status" value="1"/>
</dbReference>
<dbReference type="InterPro" id="IPR015855">
    <property type="entry name" value="ABC_transpr_MalK-like"/>
</dbReference>
<dbReference type="CDD" id="cd03301">
    <property type="entry name" value="ABC_MalK_N"/>
    <property type="match status" value="1"/>
</dbReference>
<feature type="domain" description="ABC transporter" evidence="6">
    <location>
        <begin position="4"/>
        <end position="234"/>
    </location>
</feature>
<keyword evidence="3" id="KW-0813">Transport</keyword>
<keyword evidence="5 7" id="KW-0067">ATP-binding</keyword>
<evidence type="ECO:0000259" key="6">
    <source>
        <dbReference type="PROSITE" id="PS50893"/>
    </source>
</evidence>
<dbReference type="InterPro" id="IPR003593">
    <property type="entry name" value="AAA+_ATPase"/>
</dbReference>
<comment type="subcellular location">
    <subcellularLocation>
        <location evidence="1">Cell inner membrane</location>
        <topology evidence="1">Peripheral membrane protein</topology>
    </subcellularLocation>
</comment>
<dbReference type="GO" id="GO:0016887">
    <property type="term" value="F:ATP hydrolysis activity"/>
    <property type="evidence" value="ECO:0007669"/>
    <property type="project" value="InterPro"/>
</dbReference>
<comment type="caution">
    <text evidence="7">The sequence shown here is derived from an EMBL/GenBank/DDBJ whole genome shotgun (WGS) entry which is preliminary data.</text>
</comment>
<gene>
    <name evidence="7" type="primary">ugpC</name>
    <name evidence="7" type="ORF">OSH07_02500</name>
</gene>
<evidence type="ECO:0000256" key="3">
    <source>
        <dbReference type="ARBA" id="ARBA00022448"/>
    </source>
</evidence>
<evidence type="ECO:0000313" key="7">
    <source>
        <dbReference type="EMBL" id="MCX5568057.1"/>
    </source>
</evidence>
<evidence type="ECO:0000313" key="8">
    <source>
        <dbReference type="Proteomes" id="UP001144805"/>
    </source>
</evidence>
<organism evidence="7 8">
    <name type="scientific">Kaistia nematophila</name>
    <dbReference type="NCBI Taxonomy" id="2994654"/>
    <lineage>
        <taxon>Bacteria</taxon>
        <taxon>Pseudomonadati</taxon>
        <taxon>Pseudomonadota</taxon>
        <taxon>Alphaproteobacteria</taxon>
        <taxon>Hyphomicrobiales</taxon>
        <taxon>Kaistiaceae</taxon>
        <taxon>Kaistia</taxon>
    </lineage>
</organism>
<dbReference type="Gene3D" id="3.40.50.300">
    <property type="entry name" value="P-loop containing nucleotide triphosphate hydrolases"/>
    <property type="match status" value="1"/>
</dbReference>
<evidence type="ECO:0000256" key="4">
    <source>
        <dbReference type="ARBA" id="ARBA00022741"/>
    </source>
</evidence>
<keyword evidence="4" id="KW-0547">Nucleotide-binding</keyword>
<accession>A0A9X3E039</accession>
<dbReference type="InterPro" id="IPR003439">
    <property type="entry name" value="ABC_transporter-like_ATP-bd"/>
</dbReference>
<name>A0A9X3E039_9HYPH</name>
<keyword evidence="8" id="KW-1185">Reference proteome</keyword>
<sequence>MSSLTIRNLRKNFGAVEVLKGINIEAKAGEFIALVGPSGCGKSTLLAMIAGLETVSSGEIRIGERLVNSVAPKDRDIAMVFQSYALYPTMTVRENITFGMESRGVPKPQRDEAVKRVAALLQIEPLLNRKPGQLSGGQRQRVAMGRALVRDPKLFLFDEPLSNLDAKLRVDMRTEIKKLHHRVGKTTIYVTHDQVEAMTLASRIAVMHQGQVQQFDEPQAVYDRPANMFVAGFMGSPAMNFIPAEITTDADGRPAVAFRAAGGGTATLALQEGVAGRIAGRNVILGVRPEHIFRYSPELKSSKPSVAKVDAPVEMVEPTGAETIGFMRFGELEVVGRFDPDEAPRMGETIPLGIDMSHACLFDPATKTLI</sequence>
<dbReference type="GO" id="GO:0008643">
    <property type="term" value="P:carbohydrate transport"/>
    <property type="evidence" value="ECO:0007669"/>
    <property type="project" value="InterPro"/>
</dbReference>
<dbReference type="Pfam" id="PF00005">
    <property type="entry name" value="ABC_tran"/>
    <property type="match status" value="1"/>
</dbReference>
<dbReference type="InterPro" id="IPR017871">
    <property type="entry name" value="ABC_transporter-like_CS"/>
</dbReference>
<proteinExistence type="inferred from homology"/>
<dbReference type="NCBIfam" id="NF008653">
    <property type="entry name" value="PRK11650.1"/>
    <property type="match status" value="1"/>
</dbReference>
<dbReference type="GO" id="GO:0140359">
    <property type="term" value="F:ABC-type transporter activity"/>
    <property type="evidence" value="ECO:0007669"/>
    <property type="project" value="InterPro"/>
</dbReference>